<proteinExistence type="predicted"/>
<organism evidence="1 3">
    <name type="scientific">Salmonella enterica subsp. arizonae</name>
    <dbReference type="NCBI Taxonomy" id="59203"/>
    <lineage>
        <taxon>Bacteria</taxon>
        <taxon>Pseudomonadati</taxon>
        <taxon>Pseudomonadota</taxon>
        <taxon>Gammaproteobacteria</taxon>
        <taxon>Enterobacterales</taxon>
        <taxon>Enterobacteriaceae</taxon>
        <taxon>Salmonella</taxon>
    </lineage>
</organism>
<evidence type="ECO:0000313" key="2">
    <source>
        <dbReference type="EMBL" id="SUG31766.1"/>
    </source>
</evidence>
<sequence>MWIKHWQKFWLLREFILSITSLFLISSPADLIIEFAKLDFILFSISSDMFLL</sequence>
<dbReference type="EMBL" id="LS483466">
    <property type="protein sequence ID" value="SQI21582.1"/>
    <property type="molecule type" value="Genomic_DNA"/>
</dbReference>
<evidence type="ECO:0000313" key="4">
    <source>
        <dbReference type="Proteomes" id="UP000254762"/>
    </source>
</evidence>
<evidence type="ECO:0000313" key="3">
    <source>
        <dbReference type="Proteomes" id="UP000248731"/>
    </source>
</evidence>
<reference evidence="3 4" key="1">
    <citation type="submission" date="2018-06" db="EMBL/GenBank/DDBJ databases">
        <authorList>
            <consortium name="Pathogen Informatics"/>
            <person name="Doyle S."/>
        </authorList>
    </citation>
    <scope>NUCLEOTIDE SEQUENCE [LARGE SCALE GENOMIC DNA]</scope>
    <source>
        <strain evidence="2 4">NCTC7304</strain>
        <strain evidence="1 3">NCTC7307</strain>
    </source>
</reference>
<protein>
    <submittedName>
        <fullName evidence="1">Uncharacterized protein</fullName>
    </submittedName>
</protein>
<gene>
    <name evidence="2" type="ORF">NCTC7304_01163</name>
    <name evidence="1" type="ORF">NCTC7307_01186</name>
</gene>
<dbReference type="EMBL" id="UGXD01000002">
    <property type="protein sequence ID" value="SUG31766.1"/>
    <property type="molecule type" value="Genomic_DNA"/>
</dbReference>
<dbReference type="Proteomes" id="UP000254762">
    <property type="component" value="Unassembled WGS sequence"/>
</dbReference>
<evidence type="ECO:0000313" key="1">
    <source>
        <dbReference type="EMBL" id="SQI21582.1"/>
    </source>
</evidence>
<name>A0A2X4TIP7_SALER</name>
<accession>A0A2X4TIP7</accession>
<dbReference type="Proteomes" id="UP000248731">
    <property type="component" value="Chromosome 1"/>
</dbReference>
<dbReference type="AlphaFoldDB" id="A0A2X4TIP7"/>
<keyword evidence="3" id="KW-1185">Reference proteome</keyword>